<evidence type="ECO:0000259" key="1">
    <source>
        <dbReference type="Pfam" id="PF01636"/>
    </source>
</evidence>
<dbReference type="InterPro" id="IPR002575">
    <property type="entry name" value="Aminoglycoside_PTrfase"/>
</dbReference>
<dbReference type="PANTHER" id="PTHR21310:SF39">
    <property type="entry name" value="AMINOGLYCOSIDE PHOSPHOTRANSFERASE DOMAIN-CONTAINING PROTEIN"/>
    <property type="match status" value="1"/>
</dbReference>
<accession>A0ABR3S9C1</accession>
<dbReference type="InterPro" id="IPR051678">
    <property type="entry name" value="AGP_Transferase"/>
</dbReference>
<sequence>MGVEADVSVGEAGIVVESLMQAGTAQTLHTDSLVRQDFHVRKVVEDANAKSAWCRRGEERAGKRGPIVSEVEGGLSVVRISDDAVVKFGFGVSQAEADNQKRAYELVDPTIARIPRVYRFFTAGQVGYIVMEYVEGKTLDSLADPTCVGRIAHALSHFAQIRGDKPGALGGGVSRGLLWSDDLEFAPASIRDIEEYYNTRQLKSQSLNLKGYPLVLCHLDVAPRNILQLEDGSICLLDWASAGFYPRLFEICTLRLNVQQHGDLNSKLLDMVENLSDEEESQALLLQRAHCKSQRFFL</sequence>
<keyword evidence="3" id="KW-1185">Reference proteome</keyword>
<feature type="domain" description="Aminoglycoside phosphotransferase" evidence="1">
    <location>
        <begin position="72"/>
        <end position="253"/>
    </location>
</feature>
<dbReference type="EMBL" id="JAJVDC020000502">
    <property type="protein sequence ID" value="KAL1613567.1"/>
    <property type="molecule type" value="Genomic_DNA"/>
</dbReference>
<reference evidence="2 3" key="1">
    <citation type="submission" date="2024-02" db="EMBL/GenBank/DDBJ databases">
        <title>De novo assembly and annotation of 12 fungi associated with fruit tree decline syndrome in Ontario, Canada.</title>
        <authorList>
            <person name="Sulman M."/>
            <person name="Ellouze W."/>
            <person name="Ilyukhin E."/>
        </authorList>
    </citation>
    <scope>NUCLEOTIDE SEQUENCE [LARGE SCALE GENOMIC DNA]</scope>
    <source>
        <strain evidence="2 3">M1-105</strain>
    </source>
</reference>
<dbReference type="Gene3D" id="3.90.1200.10">
    <property type="match status" value="1"/>
</dbReference>
<evidence type="ECO:0000313" key="2">
    <source>
        <dbReference type="EMBL" id="KAL1613567.1"/>
    </source>
</evidence>
<dbReference type="Proteomes" id="UP001521116">
    <property type="component" value="Unassembled WGS sequence"/>
</dbReference>
<gene>
    <name evidence="2" type="ORF">SLS56_012253</name>
</gene>
<comment type="caution">
    <text evidence="2">The sequence shown here is derived from an EMBL/GenBank/DDBJ whole genome shotgun (WGS) entry which is preliminary data.</text>
</comment>
<dbReference type="SUPFAM" id="SSF56112">
    <property type="entry name" value="Protein kinase-like (PK-like)"/>
    <property type="match status" value="1"/>
</dbReference>
<name>A0ABR3S9C1_9PEZI</name>
<dbReference type="Pfam" id="PF01636">
    <property type="entry name" value="APH"/>
    <property type="match status" value="1"/>
</dbReference>
<dbReference type="InterPro" id="IPR011009">
    <property type="entry name" value="Kinase-like_dom_sf"/>
</dbReference>
<proteinExistence type="predicted"/>
<protein>
    <recommendedName>
        <fullName evidence="1">Aminoglycoside phosphotransferase domain-containing protein</fullName>
    </recommendedName>
</protein>
<organism evidence="2 3">
    <name type="scientific">Neofusicoccum ribis</name>
    <dbReference type="NCBI Taxonomy" id="45134"/>
    <lineage>
        <taxon>Eukaryota</taxon>
        <taxon>Fungi</taxon>
        <taxon>Dikarya</taxon>
        <taxon>Ascomycota</taxon>
        <taxon>Pezizomycotina</taxon>
        <taxon>Dothideomycetes</taxon>
        <taxon>Dothideomycetes incertae sedis</taxon>
        <taxon>Botryosphaeriales</taxon>
        <taxon>Botryosphaeriaceae</taxon>
        <taxon>Neofusicoccum</taxon>
    </lineage>
</organism>
<dbReference type="PANTHER" id="PTHR21310">
    <property type="entry name" value="AMINOGLYCOSIDE PHOSPHOTRANSFERASE-RELATED-RELATED"/>
    <property type="match status" value="1"/>
</dbReference>
<evidence type="ECO:0000313" key="3">
    <source>
        <dbReference type="Proteomes" id="UP001521116"/>
    </source>
</evidence>